<sequence>MSDRWATLTDAPLSCYDCGHSYWYVGDEPHDGRCPRCGSRLVSPAGNLRIVNTQPVGAEDDTAGVQLVGRDDSGRLFQYWLCTDSDERARCTRIDICGNRVPRGDERGYPPEFFPPAVRDAAAEAGLAVPNGRYSK</sequence>
<dbReference type="OrthoDB" id="284706at2157"/>
<organism evidence="1 2">
    <name type="scientific">Haloferax larsenii</name>
    <dbReference type="NCBI Taxonomy" id="302484"/>
    <lineage>
        <taxon>Archaea</taxon>
        <taxon>Methanobacteriati</taxon>
        <taxon>Methanobacteriota</taxon>
        <taxon>Stenosarchaea group</taxon>
        <taxon>Halobacteria</taxon>
        <taxon>Halobacteriales</taxon>
        <taxon>Haloferacaceae</taxon>
        <taxon>Haloferax</taxon>
    </lineage>
</organism>
<dbReference type="AlphaFoldDB" id="A0A1H7NQG9"/>
<gene>
    <name evidence="1" type="ORF">SAMN04488691_103403</name>
</gene>
<evidence type="ECO:0000313" key="2">
    <source>
        <dbReference type="Proteomes" id="UP000183894"/>
    </source>
</evidence>
<reference evidence="1 2" key="1">
    <citation type="submission" date="2016-10" db="EMBL/GenBank/DDBJ databases">
        <authorList>
            <person name="de Groot N.N."/>
        </authorList>
    </citation>
    <scope>NUCLEOTIDE SEQUENCE [LARGE SCALE GENOMIC DNA]</scope>
    <source>
        <strain evidence="1 2">CDM_5</strain>
    </source>
</reference>
<proteinExistence type="predicted"/>
<dbReference type="RefSeq" id="WP_074793417.1">
    <property type="nucleotide sequence ID" value="NZ_FOAD01000003.1"/>
</dbReference>
<protein>
    <submittedName>
        <fullName evidence="1">Uncharacterized protein</fullName>
    </submittedName>
</protein>
<dbReference type="EMBL" id="FOAD01000003">
    <property type="protein sequence ID" value="SEL25810.1"/>
    <property type="molecule type" value="Genomic_DNA"/>
</dbReference>
<name>A0A1H7NQG9_HALLR</name>
<evidence type="ECO:0000313" key="1">
    <source>
        <dbReference type="EMBL" id="SEL25810.1"/>
    </source>
</evidence>
<dbReference type="Proteomes" id="UP000183894">
    <property type="component" value="Unassembled WGS sequence"/>
</dbReference>
<accession>A0A1H7NQG9</accession>